<proteinExistence type="predicted"/>
<dbReference type="EMBL" id="KZ613947">
    <property type="protein sequence ID" value="PMD39342.1"/>
    <property type="molecule type" value="Genomic_DNA"/>
</dbReference>
<dbReference type="STRING" id="1149755.A0A2J6RLE5"/>
<dbReference type="PANTHER" id="PTHR33112">
    <property type="entry name" value="DOMAIN PROTEIN, PUTATIVE-RELATED"/>
    <property type="match status" value="1"/>
</dbReference>
<dbReference type="OrthoDB" id="5125733at2759"/>
<dbReference type="PANTHER" id="PTHR33112:SF16">
    <property type="entry name" value="HETEROKARYON INCOMPATIBILITY DOMAIN-CONTAINING PROTEIN"/>
    <property type="match status" value="1"/>
</dbReference>
<keyword evidence="3" id="KW-1185">Reference proteome</keyword>
<dbReference type="AlphaFoldDB" id="A0A2J6RLE5"/>
<feature type="domain" description="Heterokaryon incompatibility" evidence="1">
    <location>
        <begin position="218"/>
        <end position="364"/>
    </location>
</feature>
<name>A0A2J6RLE5_HYAVF</name>
<evidence type="ECO:0000313" key="2">
    <source>
        <dbReference type="EMBL" id="PMD39342.1"/>
    </source>
</evidence>
<evidence type="ECO:0000259" key="1">
    <source>
        <dbReference type="Pfam" id="PF06985"/>
    </source>
</evidence>
<organism evidence="2 3">
    <name type="scientific">Hyaloscypha variabilis (strain UAMH 11265 / GT02V1 / F)</name>
    <name type="common">Meliniomyces variabilis</name>
    <dbReference type="NCBI Taxonomy" id="1149755"/>
    <lineage>
        <taxon>Eukaryota</taxon>
        <taxon>Fungi</taxon>
        <taxon>Dikarya</taxon>
        <taxon>Ascomycota</taxon>
        <taxon>Pezizomycotina</taxon>
        <taxon>Leotiomycetes</taxon>
        <taxon>Helotiales</taxon>
        <taxon>Hyaloscyphaceae</taxon>
        <taxon>Hyaloscypha</taxon>
        <taxon>Hyaloscypha variabilis</taxon>
    </lineage>
</organism>
<accession>A0A2J6RLE5</accession>
<dbReference type="InterPro" id="IPR010730">
    <property type="entry name" value="HET"/>
</dbReference>
<dbReference type="Pfam" id="PF06985">
    <property type="entry name" value="HET"/>
    <property type="match status" value="1"/>
</dbReference>
<dbReference type="Proteomes" id="UP000235786">
    <property type="component" value="Unassembled WGS sequence"/>
</dbReference>
<protein>
    <submittedName>
        <fullName evidence="2">HET-domain-containing protein</fullName>
    </submittedName>
</protein>
<gene>
    <name evidence="2" type="ORF">L207DRAFT_491345</name>
</gene>
<reference evidence="2 3" key="1">
    <citation type="submission" date="2016-04" db="EMBL/GenBank/DDBJ databases">
        <title>A degradative enzymes factory behind the ericoid mycorrhizal symbiosis.</title>
        <authorList>
            <consortium name="DOE Joint Genome Institute"/>
            <person name="Martino E."/>
            <person name="Morin E."/>
            <person name="Grelet G."/>
            <person name="Kuo A."/>
            <person name="Kohler A."/>
            <person name="Daghino S."/>
            <person name="Barry K."/>
            <person name="Choi C."/>
            <person name="Cichocki N."/>
            <person name="Clum A."/>
            <person name="Copeland A."/>
            <person name="Hainaut M."/>
            <person name="Haridas S."/>
            <person name="Labutti K."/>
            <person name="Lindquist E."/>
            <person name="Lipzen A."/>
            <person name="Khouja H.-R."/>
            <person name="Murat C."/>
            <person name="Ohm R."/>
            <person name="Olson A."/>
            <person name="Spatafora J."/>
            <person name="Veneault-Fourrey C."/>
            <person name="Henrissat B."/>
            <person name="Grigoriev I."/>
            <person name="Martin F."/>
            <person name="Perotto S."/>
        </authorList>
    </citation>
    <scope>NUCLEOTIDE SEQUENCE [LARGE SCALE GENOMIC DNA]</scope>
    <source>
        <strain evidence="2 3">F</strain>
    </source>
</reference>
<sequence length="634" mass="71654">MGGRKRKWEEDHSLVGSKSASHATIGTTNLCKLCRSMTSTKEGLWAIVKGGYTHYNATKLECSAKHGCSLCRMIYDRLQQTTIRGNETFKIFGSFEETTCGAALPSRNNFHVGHPFMGKVLTEILIISTTEFFHFKASTPSNKTGTPYIWYEDVTTDFSSPKAVQQAKNWLEECQISHEKCPGNTAPDLPARVIDVGSEGDFSKPKLHISKVKERGLYAALSHRWGDDYAKRRSLTSKNLSLWTQCLPLSKLSQTMKDAITTTRFLGLRYLWIDALCILQNDKEDKAEQISAMGNIYKKATITIAAARAGASTGFLGPARPMESCQLPFYVSDEVQGSITFTHYPIEDLMYRSPLNSRGWTFQEFILSPRVLDYHDHGQFWSCRTKSAPRAPLSTDLLVTKLPNRISGPSQFRRTNIAKEQIEEWSLIVREYSQRNLTNHEDRLPAMAGVAQELMSVWDDQYLAGMWRKTLIYQLGWYSKNPGKNLSDPYRAPSWSWVSSEGEVTYRYIGEPDALVIGATVKPKFKAAPMGEVTNGRLTLLAAVFNYQSLLQRLQNSVYWIISHRDREGEVGTGGLWYLLLGYEPDGHGWHGAVALILTDLGCEKFKRIGMIRVKSTVDLWLKEKRSKKFITIV</sequence>
<evidence type="ECO:0000313" key="3">
    <source>
        <dbReference type="Proteomes" id="UP000235786"/>
    </source>
</evidence>